<dbReference type="Proteomes" id="UP000037237">
    <property type="component" value="Unassembled WGS sequence"/>
</dbReference>
<keyword evidence="1" id="KW-0812">Transmembrane</keyword>
<feature type="transmembrane region" description="Helical" evidence="1">
    <location>
        <begin position="138"/>
        <end position="161"/>
    </location>
</feature>
<evidence type="ECO:0000256" key="1">
    <source>
        <dbReference type="SAM" id="Phobius"/>
    </source>
</evidence>
<feature type="transmembrane region" description="Helical" evidence="1">
    <location>
        <begin position="27"/>
        <end position="48"/>
    </location>
</feature>
<dbReference type="EMBL" id="LFWU01000107">
    <property type="protein sequence ID" value="KON31079.1"/>
    <property type="molecule type" value="Genomic_DNA"/>
</dbReference>
<keyword evidence="1" id="KW-0472">Membrane</keyword>
<dbReference type="AlphaFoldDB" id="A0A0M0BRM6"/>
<organism evidence="2 3">
    <name type="scientific">miscellaneous Crenarchaeota group-1 archaeon SG8-32-1</name>
    <dbReference type="NCBI Taxonomy" id="1685124"/>
    <lineage>
        <taxon>Archaea</taxon>
        <taxon>Candidatus Bathyarchaeota</taxon>
        <taxon>MCG-1</taxon>
    </lineage>
</organism>
<evidence type="ECO:0000313" key="2">
    <source>
        <dbReference type="EMBL" id="KON31079.1"/>
    </source>
</evidence>
<feature type="transmembrane region" description="Helical" evidence="1">
    <location>
        <begin position="60"/>
        <end position="79"/>
    </location>
</feature>
<accession>A0A0M0BRM6</accession>
<evidence type="ECO:0000313" key="3">
    <source>
        <dbReference type="Proteomes" id="UP000037237"/>
    </source>
</evidence>
<name>A0A0M0BRM6_9ARCH</name>
<protein>
    <submittedName>
        <fullName evidence="2">Uncharacterized protein</fullName>
    </submittedName>
</protein>
<proteinExistence type="predicted"/>
<gene>
    <name evidence="2" type="ORF">AC477_04435</name>
</gene>
<sequence length="172" mass="19444">MEENESESWFFRARAEADKGVSSGDRFIGIVIVAVSLLFIGIFVAHQICSTRFFTSKFGILEMVMLYGGLIAWIITGSLDGIFAKRFLSRLFDVFGGIIFILISLIWLLVVFPFEFAFFGDIFSEVLRFLVNWISNDIARGIMLMGTVLLCIGGVYSPIAYKFVSVKRFSRE</sequence>
<reference evidence="2 3" key="1">
    <citation type="submission" date="2015-06" db="EMBL/GenBank/DDBJ databases">
        <title>New insights into the roles of widespread benthic archaea in carbon and nitrogen cycling.</title>
        <authorList>
            <person name="Lazar C.S."/>
            <person name="Baker B.J."/>
            <person name="Seitz K.W."/>
            <person name="Hyde A.S."/>
            <person name="Dick G.J."/>
            <person name="Hinrichs K.-U."/>
            <person name="Teske A.P."/>
        </authorList>
    </citation>
    <scope>NUCLEOTIDE SEQUENCE [LARGE SCALE GENOMIC DNA]</scope>
    <source>
        <strain evidence="2">SG8-32-1</strain>
    </source>
</reference>
<feature type="transmembrane region" description="Helical" evidence="1">
    <location>
        <begin position="91"/>
        <end position="118"/>
    </location>
</feature>
<comment type="caution">
    <text evidence="2">The sequence shown here is derived from an EMBL/GenBank/DDBJ whole genome shotgun (WGS) entry which is preliminary data.</text>
</comment>
<keyword evidence="1" id="KW-1133">Transmembrane helix</keyword>